<accession>A0A518D940</accession>
<reference evidence="3 4" key="1">
    <citation type="submission" date="2019-02" db="EMBL/GenBank/DDBJ databases">
        <title>Deep-cultivation of Planctomycetes and their phenomic and genomic characterization uncovers novel biology.</title>
        <authorList>
            <person name="Wiegand S."/>
            <person name="Jogler M."/>
            <person name="Boedeker C."/>
            <person name="Pinto D."/>
            <person name="Vollmers J."/>
            <person name="Rivas-Marin E."/>
            <person name="Kohn T."/>
            <person name="Peeters S.H."/>
            <person name="Heuer A."/>
            <person name="Rast P."/>
            <person name="Oberbeckmann S."/>
            <person name="Bunk B."/>
            <person name="Jeske O."/>
            <person name="Meyerdierks A."/>
            <person name="Storesund J.E."/>
            <person name="Kallscheuer N."/>
            <person name="Luecker S."/>
            <person name="Lage O.M."/>
            <person name="Pohl T."/>
            <person name="Merkel B.J."/>
            <person name="Hornburger P."/>
            <person name="Mueller R.-W."/>
            <person name="Bruemmer F."/>
            <person name="Labrenz M."/>
            <person name="Spormann A.M."/>
            <person name="Op den Camp H."/>
            <person name="Overmann J."/>
            <person name="Amann R."/>
            <person name="Jetten M.S.M."/>
            <person name="Mascher T."/>
            <person name="Medema M.H."/>
            <person name="Devos D.P."/>
            <person name="Kaster A.-K."/>
            <person name="Ovreas L."/>
            <person name="Rohde M."/>
            <person name="Galperin M.Y."/>
            <person name="Jogler C."/>
        </authorList>
    </citation>
    <scope>NUCLEOTIDE SEQUENCE [LARGE SCALE GENOMIC DNA]</scope>
    <source>
        <strain evidence="3 4">Pla175</strain>
    </source>
</reference>
<dbReference type="Gene3D" id="2.60.120.560">
    <property type="entry name" value="Exo-inulinase, domain 1"/>
    <property type="match status" value="1"/>
</dbReference>
<evidence type="ECO:0000259" key="2">
    <source>
        <dbReference type="Pfam" id="PF06439"/>
    </source>
</evidence>
<dbReference type="InterPro" id="IPR010496">
    <property type="entry name" value="AL/BT2_dom"/>
</dbReference>
<feature type="domain" description="3-keto-alpha-glucoside-1,2-lyase/3-keto-2-hydroxy-glucal hydratase" evidence="2">
    <location>
        <begin position="28"/>
        <end position="211"/>
    </location>
</feature>
<keyword evidence="4" id="KW-1185">Reference proteome</keyword>
<proteinExistence type="predicted"/>
<evidence type="ECO:0000256" key="1">
    <source>
        <dbReference type="SAM" id="SignalP"/>
    </source>
</evidence>
<dbReference type="EMBL" id="CP036291">
    <property type="protein sequence ID" value="QDU87992.1"/>
    <property type="molecule type" value="Genomic_DNA"/>
</dbReference>
<organism evidence="3 4">
    <name type="scientific">Pirellulimonas nuda</name>
    <dbReference type="NCBI Taxonomy" id="2528009"/>
    <lineage>
        <taxon>Bacteria</taxon>
        <taxon>Pseudomonadati</taxon>
        <taxon>Planctomycetota</taxon>
        <taxon>Planctomycetia</taxon>
        <taxon>Pirellulales</taxon>
        <taxon>Lacipirellulaceae</taxon>
        <taxon>Pirellulimonas</taxon>
    </lineage>
</organism>
<dbReference type="AlphaFoldDB" id="A0A518D940"/>
<evidence type="ECO:0000313" key="4">
    <source>
        <dbReference type="Proteomes" id="UP000317429"/>
    </source>
</evidence>
<dbReference type="OrthoDB" id="242352at2"/>
<sequence precursor="true">MLSYSKAVAFSLCLAAAASAVAAEEDEGWFSVFNGKDLTGWKVSENPATFSVQNGELVTKGPRAHAFYVGDVGGADFTNFEWKCEILTKPNSNSGMYFHTEYQEEGYPAKGHEVQVNQTHGDRRKTGGLYAVQDVMDESPVKDNEWYTQHVIVNGKRVIVKVNGKVTCDYTEPDDYTPPADRPGRQFSHGTIALQGHDPASEVHFRKLMVKPLD</sequence>
<evidence type="ECO:0000313" key="3">
    <source>
        <dbReference type="EMBL" id="QDU87992.1"/>
    </source>
</evidence>
<dbReference type="Pfam" id="PF06439">
    <property type="entry name" value="3keto-disac_hyd"/>
    <property type="match status" value="1"/>
</dbReference>
<gene>
    <name evidence="3" type="ORF">Pla175_13610</name>
</gene>
<dbReference type="RefSeq" id="WP_145282436.1">
    <property type="nucleotide sequence ID" value="NZ_CP036291.1"/>
</dbReference>
<name>A0A518D940_9BACT</name>
<feature type="chain" id="PRO_5021768846" description="3-keto-alpha-glucoside-1,2-lyase/3-keto-2-hydroxy-glucal hydratase domain-containing protein" evidence="1">
    <location>
        <begin position="23"/>
        <end position="214"/>
    </location>
</feature>
<dbReference type="Proteomes" id="UP000317429">
    <property type="component" value="Chromosome"/>
</dbReference>
<keyword evidence="1" id="KW-0732">Signal</keyword>
<dbReference type="GO" id="GO:0016787">
    <property type="term" value="F:hydrolase activity"/>
    <property type="evidence" value="ECO:0007669"/>
    <property type="project" value="InterPro"/>
</dbReference>
<feature type="signal peptide" evidence="1">
    <location>
        <begin position="1"/>
        <end position="22"/>
    </location>
</feature>
<protein>
    <recommendedName>
        <fullName evidence="2">3-keto-alpha-glucoside-1,2-lyase/3-keto-2-hydroxy-glucal hydratase domain-containing protein</fullName>
    </recommendedName>
</protein>
<dbReference type="KEGG" id="pnd:Pla175_13610"/>